<evidence type="ECO:0000313" key="1">
    <source>
        <dbReference type="EMBL" id="ERI76118.1"/>
    </source>
</evidence>
<gene>
    <name evidence="1" type="ORF">CLOSYM_02828</name>
</gene>
<protein>
    <submittedName>
        <fullName evidence="1">Uncharacterized protein</fullName>
    </submittedName>
</protein>
<dbReference type="AlphaFoldDB" id="A0ABC9TWI8"/>
<evidence type="ECO:0000313" key="2">
    <source>
        <dbReference type="Proteomes" id="UP000016491"/>
    </source>
</evidence>
<accession>A0ABC9TWI8</accession>
<name>A0ABC9TWI8_CLOSY</name>
<reference evidence="1 2" key="1">
    <citation type="submission" date="2013-07" db="EMBL/GenBank/DDBJ databases">
        <authorList>
            <person name="Weinstock G."/>
            <person name="Sodergren E."/>
            <person name="Wylie T."/>
            <person name="Fulton L."/>
            <person name="Fulton R."/>
            <person name="Fronick C."/>
            <person name="O'Laughlin M."/>
            <person name="Godfrey J."/>
            <person name="Miner T."/>
            <person name="Herter B."/>
            <person name="Appelbaum E."/>
            <person name="Cordes M."/>
            <person name="Lek S."/>
            <person name="Wollam A."/>
            <person name="Pepin K.H."/>
            <person name="Palsikar V.B."/>
            <person name="Mitreva M."/>
            <person name="Wilson R.K."/>
        </authorList>
    </citation>
    <scope>NUCLEOTIDE SEQUENCE [LARGE SCALE GENOMIC DNA]</scope>
    <source>
        <strain evidence="1 2">ATCC 14940</strain>
    </source>
</reference>
<dbReference type="EMBL" id="AWSU01000218">
    <property type="protein sequence ID" value="ERI76118.1"/>
    <property type="molecule type" value="Genomic_DNA"/>
</dbReference>
<organism evidence="1 2">
    <name type="scientific">[Clostridium] symbiosum ATCC 14940</name>
    <dbReference type="NCBI Taxonomy" id="411472"/>
    <lineage>
        <taxon>Bacteria</taxon>
        <taxon>Bacillati</taxon>
        <taxon>Bacillota</taxon>
        <taxon>Clostridia</taxon>
        <taxon>Lachnospirales</taxon>
        <taxon>Lachnospiraceae</taxon>
        <taxon>Otoolea</taxon>
    </lineage>
</organism>
<comment type="caution">
    <text evidence="1">The sequence shown here is derived from an EMBL/GenBank/DDBJ whole genome shotgun (WGS) entry which is preliminary data.</text>
</comment>
<sequence>MRVLWYNGRIAGIILRINGFCVHCRNPALIYVGSTFLRDSGIISYENIIPERRIHHDQF</sequence>
<dbReference type="Proteomes" id="UP000016491">
    <property type="component" value="Unassembled WGS sequence"/>
</dbReference>
<proteinExistence type="predicted"/>